<organism evidence="3 4">
    <name type="scientific">Bradyrhizobium jicamae</name>
    <dbReference type="NCBI Taxonomy" id="280332"/>
    <lineage>
        <taxon>Bacteria</taxon>
        <taxon>Pseudomonadati</taxon>
        <taxon>Pseudomonadota</taxon>
        <taxon>Alphaproteobacteria</taxon>
        <taxon>Hyphomicrobiales</taxon>
        <taxon>Nitrobacteraceae</taxon>
        <taxon>Bradyrhizobium</taxon>
    </lineage>
</organism>
<dbReference type="Pfam" id="PF00239">
    <property type="entry name" value="Resolvase"/>
    <property type="match status" value="1"/>
</dbReference>
<comment type="caution">
    <text evidence="3">The sequence shown here is derived from an EMBL/GenBank/DDBJ whole genome shotgun (WGS) entry which is preliminary data.</text>
</comment>
<feature type="domain" description="Resolvase/invertase-type recombinase catalytic" evidence="2">
    <location>
        <begin position="54"/>
        <end position="116"/>
    </location>
</feature>
<protein>
    <submittedName>
        <fullName evidence="3">Recombinase family protein</fullName>
    </submittedName>
</protein>
<dbReference type="SUPFAM" id="SSF53041">
    <property type="entry name" value="Resolvase-like"/>
    <property type="match status" value="1"/>
</dbReference>
<keyword evidence="4" id="KW-1185">Reference proteome</keyword>
<evidence type="ECO:0000313" key="4">
    <source>
        <dbReference type="Proteomes" id="UP001315278"/>
    </source>
</evidence>
<gene>
    <name evidence="3" type="ORF">JQ615_41830</name>
</gene>
<dbReference type="InterPro" id="IPR006119">
    <property type="entry name" value="Resolv_N"/>
</dbReference>
<dbReference type="Proteomes" id="UP001315278">
    <property type="component" value="Unassembled WGS sequence"/>
</dbReference>
<dbReference type="PROSITE" id="PS51736">
    <property type="entry name" value="RECOMBINASES_3"/>
    <property type="match status" value="1"/>
</dbReference>
<accession>A0ABS5G091</accession>
<feature type="compositionally biased region" description="Polar residues" evidence="1">
    <location>
        <begin position="123"/>
        <end position="141"/>
    </location>
</feature>
<evidence type="ECO:0000259" key="2">
    <source>
        <dbReference type="PROSITE" id="PS51736"/>
    </source>
</evidence>
<dbReference type="EMBL" id="JAFCJH010000123">
    <property type="protein sequence ID" value="MBR0801871.1"/>
    <property type="molecule type" value="Genomic_DNA"/>
</dbReference>
<reference evidence="4" key="1">
    <citation type="journal article" date="2021" name="ISME J.">
        <title>Evolutionary origin and ecological implication of a unique nif island in free-living Bradyrhizobium lineages.</title>
        <authorList>
            <person name="Tao J."/>
        </authorList>
    </citation>
    <scope>NUCLEOTIDE SEQUENCE [LARGE SCALE GENOMIC DNA]</scope>
    <source>
        <strain evidence="4">SZCCT0434</strain>
    </source>
</reference>
<evidence type="ECO:0000313" key="3">
    <source>
        <dbReference type="EMBL" id="MBR0801871.1"/>
    </source>
</evidence>
<feature type="region of interest" description="Disordered" evidence="1">
    <location>
        <begin position="104"/>
        <end position="158"/>
    </location>
</feature>
<evidence type="ECO:0000256" key="1">
    <source>
        <dbReference type="SAM" id="MobiDB-lite"/>
    </source>
</evidence>
<sequence length="158" mass="17312">MGEAAGHPRSRHSAFAEPIFGALVRIYRGEALLARLFPRQRSRAARLPEAPGSLLDLIERIGKAGAEFRSLGDPLFDTTSSQGRLVSTLLAAIAEFERDLIRERTGEGRKRAMAGGKKFGRQPKQTPKTVTRLTATPSSVPYSHLERRSSASTNRQVS</sequence>
<dbReference type="RefSeq" id="WP_212495751.1">
    <property type="nucleotide sequence ID" value="NZ_JAFCJH010000123.1"/>
</dbReference>
<dbReference type="Gene3D" id="3.40.50.1390">
    <property type="entry name" value="Resolvase, N-terminal catalytic domain"/>
    <property type="match status" value="1"/>
</dbReference>
<dbReference type="InterPro" id="IPR036162">
    <property type="entry name" value="Resolvase-like_N_sf"/>
</dbReference>
<name>A0ABS5G091_9BRAD</name>
<proteinExistence type="predicted"/>